<reference evidence="1 2" key="1">
    <citation type="submission" date="2019-12" db="EMBL/GenBank/DDBJ databases">
        <authorList>
            <person name="Alioto T."/>
            <person name="Alioto T."/>
            <person name="Gomez Garrido J."/>
        </authorList>
    </citation>
    <scope>NUCLEOTIDE SEQUENCE [LARGE SCALE GENOMIC DNA]</scope>
</reference>
<dbReference type="AlphaFoldDB" id="A0A8S0RE61"/>
<protein>
    <submittedName>
        <fullName evidence="1">Uncharacterized protein</fullName>
    </submittedName>
</protein>
<feature type="non-terminal residue" evidence="1">
    <location>
        <position position="62"/>
    </location>
</feature>
<dbReference type="Gramene" id="OE9A058255T1">
    <property type="protein sequence ID" value="OE9A058255C1"/>
    <property type="gene ID" value="OE9A058255"/>
</dbReference>
<feature type="non-terminal residue" evidence="1">
    <location>
        <position position="1"/>
    </location>
</feature>
<sequence>GCKLQKPKYARSTAKHGRDLALTLATVTVNAGIGKELSMELATAVALDLLAFATLDVKSDQF</sequence>
<evidence type="ECO:0000313" key="1">
    <source>
        <dbReference type="EMBL" id="CAA2976584.1"/>
    </source>
</evidence>
<gene>
    <name evidence="1" type="ORF">OLEA9_A058255</name>
</gene>
<name>A0A8S0RE61_OLEEU</name>
<proteinExistence type="predicted"/>
<keyword evidence="2" id="KW-1185">Reference proteome</keyword>
<comment type="caution">
    <text evidence="1">The sequence shown here is derived from an EMBL/GenBank/DDBJ whole genome shotgun (WGS) entry which is preliminary data.</text>
</comment>
<accession>A0A8S0RE61</accession>
<evidence type="ECO:0000313" key="2">
    <source>
        <dbReference type="Proteomes" id="UP000594638"/>
    </source>
</evidence>
<dbReference type="Proteomes" id="UP000594638">
    <property type="component" value="Unassembled WGS sequence"/>
</dbReference>
<dbReference type="EMBL" id="CACTIH010002480">
    <property type="protein sequence ID" value="CAA2976584.1"/>
    <property type="molecule type" value="Genomic_DNA"/>
</dbReference>
<organism evidence="1 2">
    <name type="scientific">Olea europaea subsp. europaea</name>
    <dbReference type="NCBI Taxonomy" id="158383"/>
    <lineage>
        <taxon>Eukaryota</taxon>
        <taxon>Viridiplantae</taxon>
        <taxon>Streptophyta</taxon>
        <taxon>Embryophyta</taxon>
        <taxon>Tracheophyta</taxon>
        <taxon>Spermatophyta</taxon>
        <taxon>Magnoliopsida</taxon>
        <taxon>eudicotyledons</taxon>
        <taxon>Gunneridae</taxon>
        <taxon>Pentapetalae</taxon>
        <taxon>asterids</taxon>
        <taxon>lamiids</taxon>
        <taxon>Lamiales</taxon>
        <taxon>Oleaceae</taxon>
        <taxon>Oleeae</taxon>
        <taxon>Olea</taxon>
    </lineage>
</organism>